<dbReference type="SUPFAM" id="SSF56112">
    <property type="entry name" value="Protein kinase-like (PK-like)"/>
    <property type="match status" value="1"/>
</dbReference>
<proteinExistence type="predicted"/>
<evidence type="ECO:0000259" key="2">
    <source>
        <dbReference type="PROSITE" id="PS50011"/>
    </source>
</evidence>
<dbReference type="InterPro" id="IPR011009">
    <property type="entry name" value="Kinase-like_dom_sf"/>
</dbReference>
<dbReference type="PROSITE" id="PS50011">
    <property type="entry name" value="PROTEIN_KINASE_DOM"/>
    <property type="match status" value="1"/>
</dbReference>
<evidence type="ECO:0000256" key="1">
    <source>
        <dbReference type="PROSITE-ProRule" id="PRU10141"/>
    </source>
</evidence>
<organism evidence="3 4">
    <name type="scientific">Macrostomum lignano</name>
    <dbReference type="NCBI Taxonomy" id="282301"/>
    <lineage>
        <taxon>Eukaryota</taxon>
        <taxon>Metazoa</taxon>
        <taxon>Spiralia</taxon>
        <taxon>Lophotrochozoa</taxon>
        <taxon>Platyhelminthes</taxon>
        <taxon>Rhabditophora</taxon>
        <taxon>Macrostomorpha</taxon>
        <taxon>Macrostomida</taxon>
        <taxon>Macrostomidae</taxon>
        <taxon>Macrostomum</taxon>
    </lineage>
</organism>
<accession>A0A1I8JN31</accession>
<protein>
    <submittedName>
        <fullName evidence="4">Protein kinase domain-containing protein</fullName>
    </submittedName>
</protein>
<dbReference type="InterPro" id="IPR017441">
    <property type="entry name" value="Protein_kinase_ATP_BS"/>
</dbReference>
<dbReference type="WBParaSite" id="snap_masked-unitig_29286-processed-gene-0.0-mRNA-1">
    <property type="protein sequence ID" value="snap_masked-unitig_29286-processed-gene-0.0-mRNA-1"/>
    <property type="gene ID" value="snap_masked-unitig_29286-processed-gene-0.0"/>
</dbReference>
<dbReference type="Gene3D" id="3.30.200.20">
    <property type="entry name" value="Phosphorylase Kinase, domain 1"/>
    <property type="match status" value="1"/>
</dbReference>
<dbReference type="GO" id="GO:0004672">
    <property type="term" value="F:protein kinase activity"/>
    <property type="evidence" value="ECO:0007669"/>
    <property type="project" value="InterPro"/>
</dbReference>
<keyword evidence="1" id="KW-0067">ATP-binding</keyword>
<keyword evidence="3" id="KW-1185">Reference proteome</keyword>
<reference evidence="4" key="1">
    <citation type="submission" date="2016-11" db="UniProtKB">
        <authorList>
            <consortium name="WormBaseParasite"/>
        </authorList>
    </citation>
    <scope>IDENTIFICATION</scope>
</reference>
<dbReference type="PROSITE" id="PS00107">
    <property type="entry name" value="PROTEIN_KINASE_ATP"/>
    <property type="match status" value="1"/>
</dbReference>
<dbReference type="Proteomes" id="UP000095280">
    <property type="component" value="Unplaced"/>
</dbReference>
<sequence>LSSWKKFHEFSEVLVCRAGSQEKVTNDQRAYRYETLETLGRGSFGQVVRARDHKTGNIVALKNHSQPEALPSSSGPWK</sequence>
<feature type="domain" description="Protein kinase" evidence="2">
    <location>
        <begin position="33"/>
        <end position="78"/>
    </location>
</feature>
<dbReference type="GO" id="GO:0005524">
    <property type="term" value="F:ATP binding"/>
    <property type="evidence" value="ECO:0007669"/>
    <property type="project" value="UniProtKB-UniRule"/>
</dbReference>
<dbReference type="InterPro" id="IPR000719">
    <property type="entry name" value="Prot_kinase_dom"/>
</dbReference>
<evidence type="ECO:0000313" key="3">
    <source>
        <dbReference type="Proteomes" id="UP000095280"/>
    </source>
</evidence>
<feature type="binding site" evidence="1">
    <location>
        <position position="62"/>
    </location>
    <ligand>
        <name>ATP</name>
        <dbReference type="ChEBI" id="CHEBI:30616"/>
    </ligand>
</feature>
<evidence type="ECO:0000313" key="4">
    <source>
        <dbReference type="WBParaSite" id="snap_masked-unitig_29286-processed-gene-0.0-mRNA-1"/>
    </source>
</evidence>
<name>A0A1I8JN31_9PLAT</name>
<keyword evidence="1" id="KW-0547">Nucleotide-binding</keyword>
<dbReference type="AlphaFoldDB" id="A0A1I8JN31"/>